<dbReference type="InterPro" id="IPR044005">
    <property type="entry name" value="DZR_2"/>
</dbReference>
<feature type="domain" description="Double zinc ribbon" evidence="2">
    <location>
        <begin position="29"/>
        <end position="82"/>
    </location>
</feature>
<dbReference type="PANTHER" id="PTHR47505">
    <property type="entry name" value="DNA UTILIZATION PROTEIN YHGH"/>
    <property type="match status" value="1"/>
</dbReference>
<evidence type="ECO:0000259" key="2">
    <source>
        <dbReference type="Pfam" id="PF18912"/>
    </source>
</evidence>
<dbReference type="SUPFAM" id="SSF53271">
    <property type="entry name" value="PRTase-like"/>
    <property type="match status" value="1"/>
</dbReference>
<name>A0ABM9NFT2_9GAMM</name>
<evidence type="ECO:0000313" key="3">
    <source>
        <dbReference type="EMBL" id="CAL1239448.1"/>
    </source>
</evidence>
<dbReference type="Proteomes" id="UP001497493">
    <property type="component" value="Chromosome"/>
</dbReference>
<evidence type="ECO:0000256" key="1">
    <source>
        <dbReference type="ARBA" id="ARBA00008007"/>
    </source>
</evidence>
<dbReference type="Gene3D" id="3.40.50.2020">
    <property type="match status" value="1"/>
</dbReference>
<evidence type="ECO:0000313" key="4">
    <source>
        <dbReference type="Proteomes" id="UP001497493"/>
    </source>
</evidence>
<gene>
    <name evidence="3" type="ORF">MECH1_V1_0672</name>
</gene>
<protein>
    <submittedName>
        <fullName evidence="3">Competence protein F</fullName>
    </submittedName>
</protein>
<dbReference type="Pfam" id="PF18912">
    <property type="entry name" value="DZR_2"/>
    <property type="match status" value="1"/>
</dbReference>
<dbReference type="InterPro" id="IPR029057">
    <property type="entry name" value="PRTase-like"/>
</dbReference>
<keyword evidence="4" id="KW-1185">Reference proteome</keyword>
<dbReference type="InterPro" id="IPR000836">
    <property type="entry name" value="PRTase_dom"/>
</dbReference>
<sequence length="250" mass="27596">MVRWKTGWVALCRQLRTRSSVNDWPNIIQDWLYPPTCLLCGDPGQRGRDLCRPCADALPYLRRACPRCALPHAEAGPCAACRADPPAFDRAFALFHYQAPVDHLIRALKFGARHPCARLLGTLLADGLEGRGARPEALIPVPLHARRYRQRGFNQTVEIARTVARRLGITLDLGSCRRVRATAPQAQLSARERHENLRAAFAVRPGVGYRHVAIIDDVVTTGATANALAQALRDAGVETIEVWSCARAGR</sequence>
<dbReference type="EMBL" id="OZ026884">
    <property type="protein sequence ID" value="CAL1239448.1"/>
    <property type="molecule type" value="Genomic_DNA"/>
</dbReference>
<dbReference type="CDD" id="cd06223">
    <property type="entry name" value="PRTases_typeI"/>
    <property type="match status" value="1"/>
</dbReference>
<reference evidence="3 4" key="1">
    <citation type="submission" date="2024-04" db="EMBL/GenBank/DDBJ databases">
        <authorList>
            <person name="Cremers G."/>
        </authorList>
    </citation>
    <scope>NUCLEOTIDE SEQUENCE [LARGE SCALE GENOMIC DNA]</scope>
    <source>
        <strain evidence="3">MeCH1-AG</strain>
    </source>
</reference>
<organism evidence="3 4">
    <name type="scientific">Candidatus Methylocalor cossyra</name>
    <dbReference type="NCBI Taxonomy" id="3108543"/>
    <lineage>
        <taxon>Bacteria</taxon>
        <taxon>Pseudomonadati</taxon>
        <taxon>Pseudomonadota</taxon>
        <taxon>Gammaproteobacteria</taxon>
        <taxon>Methylococcales</taxon>
        <taxon>Methylococcaceae</taxon>
        <taxon>Candidatus Methylocalor</taxon>
    </lineage>
</organism>
<dbReference type="PANTHER" id="PTHR47505:SF1">
    <property type="entry name" value="DNA UTILIZATION PROTEIN YHGH"/>
    <property type="match status" value="1"/>
</dbReference>
<dbReference type="InterPro" id="IPR051910">
    <property type="entry name" value="ComF/GntX_DNA_util-trans"/>
</dbReference>
<accession>A0ABM9NFT2</accession>
<comment type="similarity">
    <text evidence="1">Belongs to the ComF/GntX family.</text>
</comment>
<proteinExistence type="inferred from homology"/>